<name>A0A0E0ARM6_9ORYZ</name>
<evidence type="ECO:0000313" key="3">
    <source>
        <dbReference type="Proteomes" id="UP000026961"/>
    </source>
</evidence>
<dbReference type="Gramene" id="OGLUM08G05170.1">
    <property type="protein sequence ID" value="OGLUM08G05170.1"/>
    <property type="gene ID" value="OGLUM08G05170"/>
</dbReference>
<accession>A0A0E0ARM6</accession>
<dbReference type="HOGENOM" id="CLU_1858390_0_0_1"/>
<proteinExistence type="predicted"/>
<reference evidence="2" key="2">
    <citation type="submission" date="2018-05" db="EMBL/GenBank/DDBJ databases">
        <title>OgluRS3 (Oryza glumaepatula Reference Sequence Version 3).</title>
        <authorList>
            <person name="Zhang J."/>
            <person name="Kudrna D."/>
            <person name="Lee S."/>
            <person name="Talag J."/>
            <person name="Welchert J."/>
            <person name="Wing R.A."/>
        </authorList>
    </citation>
    <scope>NUCLEOTIDE SEQUENCE [LARGE SCALE GENOMIC DNA]</scope>
</reference>
<evidence type="ECO:0000256" key="1">
    <source>
        <dbReference type="SAM" id="MobiDB-lite"/>
    </source>
</evidence>
<dbReference type="EnsemblPlants" id="OGLUM08G05170.1">
    <property type="protein sequence ID" value="OGLUM08G05170.1"/>
    <property type="gene ID" value="OGLUM08G05170"/>
</dbReference>
<feature type="compositionally biased region" description="Polar residues" evidence="1">
    <location>
        <begin position="43"/>
        <end position="58"/>
    </location>
</feature>
<reference evidence="2" key="1">
    <citation type="submission" date="2015-04" db="UniProtKB">
        <authorList>
            <consortium name="EnsemblPlants"/>
        </authorList>
    </citation>
    <scope>IDENTIFICATION</scope>
</reference>
<organism evidence="2">
    <name type="scientific">Oryza glumipatula</name>
    <dbReference type="NCBI Taxonomy" id="40148"/>
    <lineage>
        <taxon>Eukaryota</taxon>
        <taxon>Viridiplantae</taxon>
        <taxon>Streptophyta</taxon>
        <taxon>Embryophyta</taxon>
        <taxon>Tracheophyta</taxon>
        <taxon>Spermatophyta</taxon>
        <taxon>Magnoliopsida</taxon>
        <taxon>Liliopsida</taxon>
        <taxon>Poales</taxon>
        <taxon>Poaceae</taxon>
        <taxon>BOP clade</taxon>
        <taxon>Oryzoideae</taxon>
        <taxon>Oryzeae</taxon>
        <taxon>Oryzinae</taxon>
        <taxon>Oryza</taxon>
    </lineage>
</organism>
<dbReference type="AlphaFoldDB" id="A0A0E0ARM6"/>
<keyword evidence="3" id="KW-1185">Reference proteome</keyword>
<dbReference type="Proteomes" id="UP000026961">
    <property type="component" value="Chromosome 8"/>
</dbReference>
<evidence type="ECO:0000313" key="2">
    <source>
        <dbReference type="EnsemblPlants" id="OGLUM08G05170.1"/>
    </source>
</evidence>
<sequence length="145" mass="15856">MATKAVKRKLHLHQSSTQPVTCSPPLPFTLAKRRELAPDLESSKGSSTSLRSDASYPTTAEDDVQLSQAVARAIILIAKFPEAIRQLMAGGHTQSHTGRRRSSKAFRCVEEIEGRTITSSFSKAQDYVNLQAAIYEKAGKVVNNN</sequence>
<protein>
    <submittedName>
        <fullName evidence="2">Uncharacterized protein</fullName>
    </submittedName>
</protein>
<feature type="region of interest" description="Disordered" evidence="1">
    <location>
        <begin position="1"/>
        <end position="61"/>
    </location>
</feature>
<feature type="compositionally biased region" description="Basic residues" evidence="1">
    <location>
        <begin position="1"/>
        <end position="12"/>
    </location>
</feature>